<keyword evidence="1" id="KW-1133">Transmembrane helix</keyword>
<keyword evidence="1" id="KW-0812">Transmembrane</keyword>
<gene>
    <name evidence="2" type="ORF">QOZ95_005121</name>
</gene>
<organism evidence="2 3">
    <name type="scientific">Paenibacillus brasilensis</name>
    <dbReference type="NCBI Taxonomy" id="128574"/>
    <lineage>
        <taxon>Bacteria</taxon>
        <taxon>Bacillati</taxon>
        <taxon>Bacillota</taxon>
        <taxon>Bacilli</taxon>
        <taxon>Bacillales</taxon>
        <taxon>Paenibacillaceae</taxon>
        <taxon>Paenibacillus</taxon>
    </lineage>
</organism>
<evidence type="ECO:0000313" key="2">
    <source>
        <dbReference type="EMBL" id="MDQ0496921.1"/>
    </source>
</evidence>
<dbReference type="Proteomes" id="UP001242811">
    <property type="component" value="Unassembled WGS sequence"/>
</dbReference>
<comment type="caution">
    <text evidence="2">The sequence shown here is derived from an EMBL/GenBank/DDBJ whole genome shotgun (WGS) entry which is preliminary data.</text>
</comment>
<dbReference type="EMBL" id="JAUSWA010000047">
    <property type="protein sequence ID" value="MDQ0496921.1"/>
    <property type="molecule type" value="Genomic_DNA"/>
</dbReference>
<evidence type="ECO:0000313" key="3">
    <source>
        <dbReference type="Proteomes" id="UP001242811"/>
    </source>
</evidence>
<accession>A0ABU0L6K9</accession>
<name>A0ABU0L6K9_9BACL</name>
<feature type="transmembrane region" description="Helical" evidence="1">
    <location>
        <begin position="6"/>
        <end position="31"/>
    </location>
</feature>
<reference evidence="2 3" key="1">
    <citation type="submission" date="2023-07" db="EMBL/GenBank/DDBJ databases">
        <title>Genomic Encyclopedia of Type Strains, Phase IV (KMG-IV): sequencing the most valuable type-strain genomes for metagenomic binning, comparative biology and taxonomic classification.</title>
        <authorList>
            <person name="Goeker M."/>
        </authorList>
    </citation>
    <scope>NUCLEOTIDE SEQUENCE [LARGE SCALE GENOMIC DNA]</scope>
    <source>
        <strain evidence="2 3">DSM 14914</strain>
    </source>
</reference>
<dbReference type="RefSeq" id="WP_013370228.1">
    <property type="nucleotide sequence ID" value="NZ_CP045298.1"/>
</dbReference>
<keyword evidence="1" id="KW-0472">Membrane</keyword>
<protein>
    <recommendedName>
        <fullName evidence="4">Holin-like toxin</fullName>
    </recommendedName>
</protein>
<evidence type="ECO:0008006" key="4">
    <source>
        <dbReference type="Google" id="ProtNLM"/>
    </source>
</evidence>
<dbReference type="InterPro" id="IPR031616">
    <property type="entry name" value="BsrE-like"/>
</dbReference>
<evidence type="ECO:0000256" key="1">
    <source>
        <dbReference type="SAM" id="Phobius"/>
    </source>
</evidence>
<proteinExistence type="predicted"/>
<dbReference type="Pfam" id="PF16935">
    <property type="entry name" value="Hol_Tox"/>
    <property type="match status" value="1"/>
</dbReference>
<sequence>MEVKDALTLMMMFGTLIVALIGLIVTIVIALNQNKKK</sequence>
<keyword evidence="3" id="KW-1185">Reference proteome</keyword>